<dbReference type="Gene3D" id="3.30.1520.10">
    <property type="entry name" value="Phox-like domain"/>
    <property type="match status" value="1"/>
</dbReference>
<dbReference type="Pfam" id="PF00787">
    <property type="entry name" value="PX"/>
    <property type="match status" value="1"/>
</dbReference>
<evidence type="ECO:0000313" key="3">
    <source>
        <dbReference type="EMBL" id="KAJ6257784.1"/>
    </source>
</evidence>
<evidence type="ECO:0000259" key="2">
    <source>
        <dbReference type="PROSITE" id="PS50195"/>
    </source>
</evidence>
<evidence type="ECO:0000256" key="1">
    <source>
        <dbReference type="SAM" id="MobiDB-lite"/>
    </source>
</evidence>
<keyword evidence="4" id="KW-1185">Reference proteome</keyword>
<sequence>MAASTFELEPELINSPFTTSHHLRPSIDISPPAMSAPSTPTATTPGATSKRYRKGGGTENNSNILTGKQEHYLKRELISRQVQSEIKELNSPTALRRFGAPFKSELGEVSPLESDLPILRFIFVHHVRKFPFLDQAKEKEFWQDKLQVFLESFATKQISSSEDRLEETKRRKLALKCEKLVELMMNSGIPTASGYEERVGFDEIEVVDRDARDEALMVNVPEGHVINGWDVNIVSVRQTSIKRTVRYHTHAEFLIRSKHEKHGEIVVGRRYGAFKQLTRDLKKEFPGKTFPPLPIKMKSSSSGGLLTPGGGGGKDDDSSSVSSVSTVASADVTMTNRLSAHFSHSRSASANRHSRSASRSRTSLHSDRGDSPPTEHSQLWREDQRVSLRAYIRNLLKNPQIASSAAMRLFLTDGVVKLNKEEEYDEERRRVADQARVEDQMKFFEIARSRARELDEYMEGFRREIVEANGLTNLFAEIKEKNHISELSPSHQKFAEWARIEVAATIYHLFLAEDNSPELFAQMKRIHSLIPYAVLKNIIRIANPAAVMSGVLDLFLAQPFKSRSLMQRVFGMAISDGINHVQKAIDALWPKVGDAVLCDKIKQFAEASDDVREIIREDAAQDDVDILVSVLRSDLLEPELTAEQIGTVFNAYVAWTNAINNVDDEMRQGAVLFSHLKQLLKLYTRRRDKMMMQALIEEPVTLQLFRDLFHIFYEPLVRVYKSANVYNSITDFARFLDDIIVVVERAQKQGKSPTPFYIQSHRYSVVVWFEREGYHWRLTNMAASDPNKTVQAFIDLCARHEDNFFKFIHEVHLHDNGLFSSLMAWIEDILAFLRNGPKRGALDMNRLFEDAVNSGTIDTVTAKAEIDSLIRWQFDRKRWHEGKTRQKMASGRENWQEATPMGGFSATDFGLEPEDLADLAIDEAEMDEDLAFEEEGDDTDVIVMERQRRTRQAEMLRRTAGMPVKPSIAELHKMGPEFLVALKNVLAE</sequence>
<dbReference type="InterPro" id="IPR036871">
    <property type="entry name" value="PX_dom_sf"/>
</dbReference>
<dbReference type="InterPro" id="IPR001683">
    <property type="entry name" value="PX_dom"/>
</dbReference>
<feature type="region of interest" description="Disordered" evidence="1">
    <location>
        <begin position="341"/>
        <end position="381"/>
    </location>
</feature>
<dbReference type="Pfam" id="PF12828">
    <property type="entry name" value="PXB"/>
    <property type="match status" value="1"/>
</dbReference>
<gene>
    <name evidence="3" type="ORF">Dda_7573</name>
</gene>
<proteinExistence type="predicted"/>
<dbReference type="PANTHER" id="PTHR47185">
    <property type="entry name" value="PX DOMAIN-CONTAINING PROTEIN YPR097W"/>
    <property type="match status" value="1"/>
</dbReference>
<dbReference type="EMBL" id="JAQGDS010000010">
    <property type="protein sequence ID" value="KAJ6257784.1"/>
    <property type="molecule type" value="Genomic_DNA"/>
</dbReference>
<feature type="region of interest" description="Disordered" evidence="1">
    <location>
        <begin position="285"/>
        <end position="324"/>
    </location>
</feature>
<organism evidence="3 4">
    <name type="scientific">Drechslerella dactyloides</name>
    <name type="common">Nematode-trapping fungus</name>
    <name type="synonym">Arthrobotrys dactyloides</name>
    <dbReference type="NCBI Taxonomy" id="74499"/>
    <lineage>
        <taxon>Eukaryota</taxon>
        <taxon>Fungi</taxon>
        <taxon>Dikarya</taxon>
        <taxon>Ascomycota</taxon>
        <taxon>Pezizomycotina</taxon>
        <taxon>Orbiliomycetes</taxon>
        <taxon>Orbiliales</taxon>
        <taxon>Orbiliaceae</taxon>
        <taxon>Drechslerella</taxon>
    </lineage>
</organism>
<feature type="compositionally biased region" description="Low complexity" evidence="1">
    <location>
        <begin position="30"/>
        <end position="49"/>
    </location>
</feature>
<dbReference type="InterPro" id="IPR024555">
    <property type="entry name" value="PX-associated"/>
</dbReference>
<dbReference type="Proteomes" id="UP001221413">
    <property type="component" value="Unassembled WGS sequence"/>
</dbReference>
<comment type="caution">
    <text evidence="3">The sequence shown here is derived from an EMBL/GenBank/DDBJ whole genome shotgun (WGS) entry which is preliminary data.</text>
</comment>
<feature type="domain" description="PX" evidence="2">
    <location>
        <begin position="231"/>
        <end position="418"/>
    </location>
</feature>
<dbReference type="SUPFAM" id="SSF64268">
    <property type="entry name" value="PX domain"/>
    <property type="match status" value="1"/>
</dbReference>
<dbReference type="PANTHER" id="PTHR47185:SF1">
    <property type="entry name" value="PX DOMAIN-CONTAINING PROTEIN YPR097W"/>
    <property type="match status" value="1"/>
</dbReference>
<feature type="compositionally biased region" description="Low complexity" evidence="1">
    <location>
        <begin position="341"/>
        <end position="351"/>
    </location>
</feature>
<name>A0AAD6NGV7_DREDA</name>
<dbReference type="CDD" id="cd06869">
    <property type="entry name" value="PX_UP2_fungi"/>
    <property type="match status" value="1"/>
</dbReference>
<dbReference type="InterPro" id="IPR047168">
    <property type="entry name" value="LEC1-like"/>
</dbReference>
<dbReference type="AlphaFoldDB" id="A0AAD6NGV7"/>
<dbReference type="PROSITE" id="PS50195">
    <property type="entry name" value="PX"/>
    <property type="match status" value="1"/>
</dbReference>
<dbReference type="GO" id="GO:0035091">
    <property type="term" value="F:phosphatidylinositol binding"/>
    <property type="evidence" value="ECO:0007669"/>
    <property type="project" value="InterPro"/>
</dbReference>
<feature type="region of interest" description="Disordered" evidence="1">
    <location>
        <begin position="16"/>
        <end position="65"/>
    </location>
</feature>
<dbReference type="InterPro" id="IPR024554">
    <property type="entry name" value="LEC1-like_C"/>
</dbReference>
<dbReference type="Pfam" id="PF12825">
    <property type="entry name" value="DUF3818"/>
    <property type="match status" value="2"/>
</dbReference>
<evidence type="ECO:0000313" key="4">
    <source>
        <dbReference type="Proteomes" id="UP001221413"/>
    </source>
</evidence>
<protein>
    <recommendedName>
        <fullName evidence="2">PX domain-containing protein</fullName>
    </recommendedName>
</protein>
<accession>A0AAD6NGV7</accession>
<dbReference type="SMART" id="SM00312">
    <property type="entry name" value="PX"/>
    <property type="match status" value="1"/>
</dbReference>
<reference evidence="3" key="1">
    <citation type="submission" date="2023-01" db="EMBL/GenBank/DDBJ databases">
        <title>The chitinases involved in constricting ring structure development in the nematode-trapping fungus Drechslerella dactyloides.</title>
        <authorList>
            <person name="Wang R."/>
            <person name="Zhang L."/>
            <person name="Tang P."/>
            <person name="Li S."/>
            <person name="Liang L."/>
        </authorList>
    </citation>
    <scope>NUCLEOTIDE SEQUENCE</scope>
    <source>
        <strain evidence="3">YMF1.00031</strain>
    </source>
</reference>